<evidence type="ECO:0000313" key="1">
    <source>
        <dbReference type="EMBL" id="CAG8534862.1"/>
    </source>
</evidence>
<accession>A0A9N9ALI1</accession>
<dbReference type="Proteomes" id="UP000789396">
    <property type="component" value="Unassembled WGS sequence"/>
</dbReference>
<protein>
    <submittedName>
        <fullName evidence="1">8046_t:CDS:1</fullName>
    </submittedName>
</protein>
<gene>
    <name evidence="1" type="ORF">RFULGI_LOCUS3958</name>
</gene>
<evidence type="ECO:0000313" key="2">
    <source>
        <dbReference type="Proteomes" id="UP000789396"/>
    </source>
</evidence>
<sequence>MSLKVEAKTLPCIFTIFATKYPESGLLNRIEKCKTEERQQWRNASANAATKKLTELAKYFPEFTPF</sequence>
<reference evidence="1" key="1">
    <citation type="submission" date="2021-06" db="EMBL/GenBank/DDBJ databases">
        <authorList>
            <person name="Kallberg Y."/>
            <person name="Tangrot J."/>
            <person name="Rosling A."/>
        </authorList>
    </citation>
    <scope>NUCLEOTIDE SEQUENCE</scope>
    <source>
        <strain evidence="1">IN212</strain>
    </source>
</reference>
<name>A0A9N9ALI1_9GLOM</name>
<proteinExistence type="predicted"/>
<organism evidence="1 2">
    <name type="scientific">Racocetra fulgida</name>
    <dbReference type="NCBI Taxonomy" id="60492"/>
    <lineage>
        <taxon>Eukaryota</taxon>
        <taxon>Fungi</taxon>
        <taxon>Fungi incertae sedis</taxon>
        <taxon>Mucoromycota</taxon>
        <taxon>Glomeromycotina</taxon>
        <taxon>Glomeromycetes</taxon>
        <taxon>Diversisporales</taxon>
        <taxon>Gigasporaceae</taxon>
        <taxon>Racocetra</taxon>
    </lineage>
</organism>
<comment type="caution">
    <text evidence="1">The sequence shown here is derived from an EMBL/GenBank/DDBJ whole genome shotgun (WGS) entry which is preliminary data.</text>
</comment>
<dbReference type="OrthoDB" id="10402800at2759"/>
<keyword evidence="2" id="KW-1185">Reference proteome</keyword>
<dbReference type="EMBL" id="CAJVPZ010003730">
    <property type="protein sequence ID" value="CAG8534862.1"/>
    <property type="molecule type" value="Genomic_DNA"/>
</dbReference>
<feature type="non-terminal residue" evidence="1">
    <location>
        <position position="66"/>
    </location>
</feature>
<dbReference type="AlphaFoldDB" id="A0A9N9ALI1"/>